<dbReference type="PANTHER" id="PTHR39084:SF1">
    <property type="entry name" value="DUF4010 DOMAIN-CONTAINING PROTEIN"/>
    <property type="match status" value="1"/>
</dbReference>
<evidence type="ECO:0000259" key="3">
    <source>
        <dbReference type="Pfam" id="PF13194"/>
    </source>
</evidence>
<keyword evidence="1" id="KW-0812">Transmembrane</keyword>
<dbReference type="PANTHER" id="PTHR39084">
    <property type="entry name" value="MEMBRANE PROTEIN-RELATED"/>
    <property type="match status" value="1"/>
</dbReference>
<feature type="transmembrane region" description="Helical" evidence="1">
    <location>
        <begin position="202"/>
        <end position="220"/>
    </location>
</feature>
<feature type="transmembrane region" description="Helical" evidence="1">
    <location>
        <begin position="262"/>
        <end position="284"/>
    </location>
</feature>
<feature type="transmembrane region" description="Helical" evidence="1">
    <location>
        <begin position="41"/>
        <end position="59"/>
    </location>
</feature>
<evidence type="ECO:0000313" key="4">
    <source>
        <dbReference type="EMBL" id="OGK74150.1"/>
    </source>
</evidence>
<feature type="transmembrane region" description="Helical" evidence="1">
    <location>
        <begin position="425"/>
        <end position="447"/>
    </location>
</feature>
<feature type="transmembrane region" description="Helical" evidence="1">
    <location>
        <begin position="290"/>
        <end position="312"/>
    </location>
</feature>
<evidence type="ECO:0000256" key="1">
    <source>
        <dbReference type="SAM" id="Phobius"/>
    </source>
</evidence>
<dbReference type="Proteomes" id="UP000177050">
    <property type="component" value="Unassembled WGS sequence"/>
</dbReference>
<dbReference type="Pfam" id="PF02308">
    <property type="entry name" value="MgtC"/>
    <property type="match status" value="1"/>
</dbReference>
<evidence type="ECO:0000259" key="2">
    <source>
        <dbReference type="Pfam" id="PF02308"/>
    </source>
</evidence>
<feature type="transmembrane region" description="Helical" evidence="1">
    <location>
        <begin position="365"/>
        <end position="386"/>
    </location>
</feature>
<feature type="domain" description="DUF4010" evidence="3">
    <location>
        <begin position="208"/>
        <end position="420"/>
    </location>
</feature>
<keyword evidence="1" id="KW-0472">Membrane</keyword>
<dbReference type="InterPro" id="IPR023298">
    <property type="entry name" value="ATPase_P-typ_TM_dom_sf"/>
</dbReference>
<protein>
    <submittedName>
        <fullName evidence="4">Uncharacterized protein</fullName>
    </submittedName>
</protein>
<dbReference type="Pfam" id="PF13194">
    <property type="entry name" value="DUF4010"/>
    <property type="match status" value="1"/>
</dbReference>
<gene>
    <name evidence="4" type="ORF">A3K52_05275</name>
</gene>
<keyword evidence="1" id="KW-1133">Transmembrane helix</keyword>
<feature type="transmembrane region" description="Helical" evidence="1">
    <location>
        <begin position="103"/>
        <end position="130"/>
    </location>
</feature>
<organism evidence="4 5">
    <name type="scientific">Candidatus Roizmanbacteria bacterium RIFOXYD1_FULL_38_12</name>
    <dbReference type="NCBI Taxonomy" id="1802093"/>
    <lineage>
        <taxon>Bacteria</taxon>
        <taxon>Candidatus Roizmaniibacteriota</taxon>
    </lineage>
</organism>
<evidence type="ECO:0000313" key="5">
    <source>
        <dbReference type="Proteomes" id="UP000177050"/>
    </source>
</evidence>
<feature type="transmembrane region" description="Helical" evidence="1">
    <location>
        <begin position="398"/>
        <end position="419"/>
    </location>
</feature>
<dbReference type="InterPro" id="IPR049177">
    <property type="entry name" value="MgtC_SapB_SrpB_YhiD_N"/>
</dbReference>
<proteinExistence type="predicted"/>
<accession>A0A1F7L1Y2</accession>
<sequence length="448" mass="49271">MQFTYLTKIIIAILLGTAVGFERESYISQNNKTLSGRGNLGVRSYALISLLGVLSGLLYKTHVFLFLFIGLVFILLLFGYYIFTSLFHKDAGLTTEMAILLNFLFSVFIGLGLFPIQLIIALTIVLILIMSLKSEIKVFIANIKHYEVDAFIAYALIALVILPFLPNKAISLSSFPGIVSLFKSLNWHMNSFINIEIVNPFNLWKIVVIITGIDVAGYIFEKAIGQKSSWLLTSIAGGFISSTSTTQSLAIRSKKSKNINGLVAAAIFANFSSFIQHFLLIAAINTTLLIAGIPYLFSIIMSGLVVGLLFYVKSKKLVGREINETKKEMRAIKIFSLKPAIQFALVFTIIKIFSKVSLVFFGQGGFLITSAIASFTGLDVVTLNVGEIAGKLISYKTGVLTLIFANAINLLAKTFYSFIQGSRLFAFKFFLASIAIIIASLISLVFIH</sequence>
<dbReference type="SUPFAM" id="SSF81665">
    <property type="entry name" value="Calcium ATPase, transmembrane domain M"/>
    <property type="match status" value="1"/>
</dbReference>
<feature type="domain" description="MgtC/SapB/SrpB/YhiD N-terminal" evidence="2">
    <location>
        <begin position="9"/>
        <end position="131"/>
    </location>
</feature>
<dbReference type="InterPro" id="IPR025105">
    <property type="entry name" value="DUF4010"/>
</dbReference>
<feature type="transmembrane region" description="Helical" evidence="1">
    <location>
        <begin position="151"/>
        <end position="182"/>
    </location>
</feature>
<reference evidence="4 5" key="1">
    <citation type="journal article" date="2016" name="Nat. Commun.">
        <title>Thousands of microbial genomes shed light on interconnected biogeochemical processes in an aquifer system.</title>
        <authorList>
            <person name="Anantharaman K."/>
            <person name="Brown C.T."/>
            <person name="Hug L.A."/>
            <person name="Sharon I."/>
            <person name="Castelle C.J."/>
            <person name="Probst A.J."/>
            <person name="Thomas B.C."/>
            <person name="Singh A."/>
            <person name="Wilkins M.J."/>
            <person name="Karaoz U."/>
            <person name="Brodie E.L."/>
            <person name="Williams K.H."/>
            <person name="Hubbard S.S."/>
            <person name="Banfield J.F."/>
        </authorList>
    </citation>
    <scope>NUCLEOTIDE SEQUENCE [LARGE SCALE GENOMIC DNA]</scope>
</reference>
<name>A0A1F7L1Y2_9BACT</name>
<feature type="transmembrane region" description="Helical" evidence="1">
    <location>
        <begin position="5"/>
        <end position="21"/>
    </location>
</feature>
<dbReference type="AlphaFoldDB" id="A0A1F7L1Y2"/>
<comment type="caution">
    <text evidence="4">The sequence shown here is derived from an EMBL/GenBank/DDBJ whole genome shotgun (WGS) entry which is preliminary data.</text>
</comment>
<dbReference type="EMBL" id="MGBR01000001">
    <property type="protein sequence ID" value="OGK74150.1"/>
    <property type="molecule type" value="Genomic_DNA"/>
</dbReference>
<feature type="transmembrane region" description="Helical" evidence="1">
    <location>
        <begin position="64"/>
        <end position="83"/>
    </location>
</feature>